<comment type="caution">
    <text evidence="1">The sequence shown here is derived from an EMBL/GenBank/DDBJ whole genome shotgun (WGS) entry which is preliminary data.</text>
</comment>
<dbReference type="InterPro" id="IPR027271">
    <property type="entry name" value="Acetolactate_synth/TF_NikR_C"/>
</dbReference>
<evidence type="ECO:0000313" key="1">
    <source>
        <dbReference type="EMBL" id="OQA59323.1"/>
    </source>
</evidence>
<dbReference type="Gene3D" id="3.30.70.1150">
    <property type="entry name" value="ACT-like. Chain A, domain 2"/>
    <property type="match status" value="1"/>
</dbReference>
<dbReference type="InterPro" id="IPR045865">
    <property type="entry name" value="ACT-like_dom_sf"/>
</dbReference>
<organism evidence="1">
    <name type="scientific">Candidatus Atribacter allofermentans</name>
    <dbReference type="NCBI Taxonomy" id="1852833"/>
    <lineage>
        <taxon>Bacteria</taxon>
        <taxon>Pseudomonadati</taxon>
        <taxon>Atribacterota</taxon>
        <taxon>Atribacteria</taxon>
        <taxon>Atribacterales</taxon>
        <taxon>Atribacteraceae</taxon>
        <taxon>Atribacter</taxon>
    </lineage>
</organism>
<sequence length="82" mass="9072">MAHKLLVVKIGARSNQATKVQEVLTKHGCSIRTRLGLHETSPNYCAEDGLVILELADNQEDIQALRNDLEKLSGVTAQYLEL</sequence>
<proteinExistence type="predicted"/>
<protein>
    <submittedName>
        <fullName evidence="1">Uncharacterized protein</fullName>
    </submittedName>
</protein>
<dbReference type="EMBL" id="MWBQ01000053">
    <property type="protein sequence ID" value="OQA59323.1"/>
    <property type="molecule type" value="Genomic_DNA"/>
</dbReference>
<gene>
    <name evidence="1" type="ORF">BWY41_00864</name>
</gene>
<dbReference type="Proteomes" id="UP000485569">
    <property type="component" value="Unassembled WGS sequence"/>
</dbReference>
<dbReference type="SUPFAM" id="SSF55021">
    <property type="entry name" value="ACT-like"/>
    <property type="match status" value="1"/>
</dbReference>
<accession>A0A1V5SYK8</accession>
<dbReference type="AlphaFoldDB" id="A0A1V5SYK8"/>
<reference evidence="1" key="1">
    <citation type="submission" date="2017-02" db="EMBL/GenBank/DDBJ databases">
        <title>Delving into the versatile metabolic prowess of the omnipresent phylum Bacteroidetes.</title>
        <authorList>
            <person name="Nobu M.K."/>
            <person name="Mei R."/>
            <person name="Narihiro T."/>
            <person name="Kuroda K."/>
            <person name="Liu W.-T."/>
        </authorList>
    </citation>
    <scope>NUCLEOTIDE SEQUENCE</scope>
    <source>
        <strain evidence="1">ADurb.Bin276</strain>
    </source>
</reference>
<name>A0A1V5SYK8_9BACT</name>